<dbReference type="RefSeq" id="WP_153183414.1">
    <property type="nucleotide sequence ID" value="NZ_CAWOLW010000501.1"/>
</dbReference>
<proteinExistence type="predicted"/>
<dbReference type="EMBL" id="RCBY01000055">
    <property type="protein sequence ID" value="RQH44029.1"/>
    <property type="molecule type" value="Genomic_DNA"/>
</dbReference>
<evidence type="ECO:0000313" key="2">
    <source>
        <dbReference type="EMBL" id="RQH44029.1"/>
    </source>
</evidence>
<protein>
    <submittedName>
        <fullName evidence="2">Uncharacterized protein</fullName>
    </submittedName>
</protein>
<feature type="transmembrane region" description="Helical" evidence="1">
    <location>
        <begin position="47"/>
        <end position="68"/>
    </location>
</feature>
<keyword evidence="1" id="KW-0472">Membrane</keyword>
<keyword evidence="1" id="KW-1133">Transmembrane helix</keyword>
<evidence type="ECO:0000256" key="1">
    <source>
        <dbReference type="SAM" id="Phobius"/>
    </source>
</evidence>
<reference evidence="2 3" key="1">
    <citation type="journal article" date="2018" name="ACS Chem. Biol.">
        <title>Ketoreductase domain dysfunction expands chemodiversity: malyngamide biosynthesis in the cyanobacterium Okeania hirsuta.</title>
        <authorList>
            <person name="Moss N.A."/>
            <person name="Leao T."/>
            <person name="Rankin M."/>
            <person name="McCullough T.M."/>
            <person name="Qu P."/>
            <person name="Korobeynikov A."/>
            <person name="Smith J.L."/>
            <person name="Gerwick L."/>
            <person name="Gerwick W.H."/>
        </authorList>
    </citation>
    <scope>NUCLEOTIDE SEQUENCE [LARGE SCALE GENOMIC DNA]</scope>
    <source>
        <strain evidence="2 3">PAB10Feb10-1</strain>
    </source>
</reference>
<dbReference type="AlphaFoldDB" id="A0A3N6P791"/>
<evidence type="ECO:0000313" key="3">
    <source>
        <dbReference type="Proteomes" id="UP000269154"/>
    </source>
</evidence>
<dbReference type="Proteomes" id="UP000269154">
    <property type="component" value="Unassembled WGS sequence"/>
</dbReference>
<comment type="caution">
    <text evidence="2">The sequence shown here is derived from an EMBL/GenBank/DDBJ whole genome shotgun (WGS) entry which is preliminary data.</text>
</comment>
<keyword evidence="3" id="KW-1185">Reference proteome</keyword>
<organism evidence="2 3">
    <name type="scientific">Okeania hirsuta</name>
    <dbReference type="NCBI Taxonomy" id="1458930"/>
    <lineage>
        <taxon>Bacteria</taxon>
        <taxon>Bacillati</taxon>
        <taxon>Cyanobacteriota</taxon>
        <taxon>Cyanophyceae</taxon>
        <taxon>Oscillatoriophycideae</taxon>
        <taxon>Oscillatoriales</taxon>
        <taxon>Microcoleaceae</taxon>
        <taxon>Okeania</taxon>
    </lineage>
</organism>
<keyword evidence="1" id="KW-0812">Transmembrane</keyword>
<sequence length="74" mass="8941">MIYQQLTIKVKKEAQKKRMNMKNFLEIIGKIAIFVVILPILLPIYVFYTILIVFFLIPFLIFYSIMLIKSYHKR</sequence>
<accession>A0A3N6P791</accession>
<name>A0A3N6P791_9CYAN</name>
<gene>
    <name evidence="2" type="ORF">D5R40_11970</name>
</gene>
<feature type="transmembrane region" description="Helical" evidence="1">
    <location>
        <begin position="21"/>
        <end position="41"/>
    </location>
</feature>